<keyword evidence="7" id="KW-0441">Lipid A biosynthesis</keyword>
<dbReference type="GO" id="GO:0009245">
    <property type="term" value="P:lipid A biosynthetic process"/>
    <property type="evidence" value="ECO:0007669"/>
    <property type="project" value="UniProtKB-KW"/>
</dbReference>
<keyword evidence="13" id="KW-1185">Reference proteome</keyword>
<keyword evidence="9 12" id="KW-0456">Lyase</keyword>
<protein>
    <recommendedName>
        <fullName evidence="4">3-hydroxyacyl-[acyl-carrier-protein] dehydratase</fullName>
        <ecNumber evidence="4">4.2.1.59</ecNumber>
    </recommendedName>
</protein>
<dbReference type="GeneID" id="77462376"/>
<evidence type="ECO:0000256" key="5">
    <source>
        <dbReference type="ARBA" id="ARBA00022490"/>
    </source>
</evidence>
<dbReference type="AlphaFoldDB" id="A0A380LNV3"/>
<dbReference type="RefSeq" id="WP_022789553.1">
    <property type="nucleotide sequence ID" value="NZ_CAUWMU010000001.1"/>
</dbReference>
<dbReference type="GO" id="GO:0016020">
    <property type="term" value="C:membrane"/>
    <property type="evidence" value="ECO:0007669"/>
    <property type="project" value="GOC"/>
</dbReference>
<dbReference type="PANTHER" id="PTHR30272:SF1">
    <property type="entry name" value="3-HYDROXYACYL-[ACYL-CARRIER-PROTEIN] DEHYDRATASE"/>
    <property type="match status" value="1"/>
</dbReference>
<dbReference type="NCBIfam" id="NF000582">
    <property type="entry name" value="PRK00006.1"/>
    <property type="match status" value="1"/>
</dbReference>
<dbReference type="OrthoDB" id="9772788at2"/>
<name>A0A380LNV3_9FIRM</name>
<comment type="similarity">
    <text evidence="3">Belongs to the thioester dehydratase family. FabZ subfamily.</text>
</comment>
<reference evidence="12 13" key="1">
    <citation type="submission" date="2018-06" db="EMBL/GenBank/DDBJ databases">
        <authorList>
            <consortium name="Pathogen Informatics"/>
            <person name="Doyle S."/>
        </authorList>
    </citation>
    <scope>NUCLEOTIDE SEQUENCE [LARGE SCALE GENOMIC DNA]</scope>
    <source>
        <strain evidence="12 13">NCTC11087</strain>
    </source>
</reference>
<accession>A0A380LNV3</accession>
<sequence>MLSNEEIKQIIPHRYPFLLVDKIESIDEETKTIVGIKCVSANEMQFLGHYPQHSVMPGVLIVEAMAQTGAVLLLKDPANKGKLPLFAGINKMRFSRPVVPGDVLKMTVQFKRMIGGICIASCEATVDGEKAASGEILCALQEA</sequence>
<keyword evidence="5" id="KW-0963">Cytoplasm</keyword>
<dbReference type="Gene3D" id="3.10.129.10">
    <property type="entry name" value="Hotdog Thioesterase"/>
    <property type="match status" value="1"/>
</dbReference>
<evidence type="ECO:0000256" key="7">
    <source>
        <dbReference type="ARBA" id="ARBA00022556"/>
    </source>
</evidence>
<evidence type="ECO:0000313" key="12">
    <source>
        <dbReference type="EMBL" id="SUO04502.1"/>
    </source>
</evidence>
<dbReference type="NCBIfam" id="TIGR01750">
    <property type="entry name" value="fabZ"/>
    <property type="match status" value="1"/>
</dbReference>
<dbReference type="Proteomes" id="UP000255523">
    <property type="component" value="Unassembled WGS sequence"/>
</dbReference>
<evidence type="ECO:0000256" key="9">
    <source>
        <dbReference type="ARBA" id="ARBA00023239"/>
    </source>
</evidence>
<dbReference type="GO" id="GO:0019171">
    <property type="term" value="F:(3R)-hydroxyacyl-[acyl-carrier-protein] dehydratase activity"/>
    <property type="evidence" value="ECO:0007669"/>
    <property type="project" value="UniProtKB-EC"/>
</dbReference>
<dbReference type="PANTHER" id="PTHR30272">
    <property type="entry name" value="3-HYDROXYACYL-[ACYL-CARRIER-PROTEIN] DEHYDRATASE"/>
    <property type="match status" value="1"/>
</dbReference>
<dbReference type="GO" id="GO:0005737">
    <property type="term" value="C:cytoplasm"/>
    <property type="evidence" value="ECO:0007669"/>
    <property type="project" value="UniProtKB-SubCell"/>
</dbReference>
<evidence type="ECO:0000256" key="8">
    <source>
        <dbReference type="ARBA" id="ARBA00023098"/>
    </source>
</evidence>
<evidence type="ECO:0000256" key="2">
    <source>
        <dbReference type="ARBA" id="ARBA00004496"/>
    </source>
</evidence>
<dbReference type="Proteomes" id="UP000540014">
    <property type="component" value="Unassembled WGS sequence"/>
</dbReference>
<comment type="catalytic activity">
    <reaction evidence="1">
        <text>a (3R)-hydroxyacyl-[ACP] = a (2E)-enoyl-[ACP] + H2O</text>
        <dbReference type="Rhea" id="RHEA:13097"/>
        <dbReference type="Rhea" id="RHEA-COMP:9925"/>
        <dbReference type="Rhea" id="RHEA-COMP:9945"/>
        <dbReference type="ChEBI" id="CHEBI:15377"/>
        <dbReference type="ChEBI" id="CHEBI:78784"/>
        <dbReference type="ChEBI" id="CHEBI:78827"/>
        <dbReference type="EC" id="4.2.1.59"/>
    </reaction>
</comment>
<organism evidence="12 13">
    <name type="scientific">Faecalicoccus pleomorphus</name>
    <dbReference type="NCBI Taxonomy" id="1323"/>
    <lineage>
        <taxon>Bacteria</taxon>
        <taxon>Bacillati</taxon>
        <taxon>Bacillota</taxon>
        <taxon>Erysipelotrichia</taxon>
        <taxon>Erysipelotrichales</taxon>
        <taxon>Erysipelotrichaceae</taxon>
        <taxon>Faecalicoccus</taxon>
    </lineage>
</organism>
<dbReference type="GO" id="GO:0006633">
    <property type="term" value="P:fatty acid biosynthetic process"/>
    <property type="evidence" value="ECO:0007669"/>
    <property type="project" value="InterPro"/>
</dbReference>
<dbReference type="SUPFAM" id="SSF54637">
    <property type="entry name" value="Thioesterase/thiol ester dehydrase-isomerase"/>
    <property type="match status" value="1"/>
</dbReference>
<evidence type="ECO:0000256" key="6">
    <source>
        <dbReference type="ARBA" id="ARBA00022516"/>
    </source>
</evidence>
<evidence type="ECO:0000256" key="4">
    <source>
        <dbReference type="ARBA" id="ARBA00013167"/>
    </source>
</evidence>
<dbReference type="InterPro" id="IPR013114">
    <property type="entry name" value="FabA_FabZ"/>
</dbReference>
<gene>
    <name evidence="12" type="primary">fabZ</name>
    <name evidence="11" type="ORF">HF861_06060</name>
    <name evidence="12" type="ORF">NCTC11087_01423</name>
</gene>
<evidence type="ECO:0000313" key="14">
    <source>
        <dbReference type="Proteomes" id="UP000540014"/>
    </source>
</evidence>
<evidence type="ECO:0000256" key="3">
    <source>
        <dbReference type="ARBA" id="ARBA00009174"/>
    </source>
</evidence>
<reference evidence="11 14" key="2">
    <citation type="submission" date="2020-04" db="EMBL/GenBank/DDBJ databases">
        <authorList>
            <person name="Hitch T.C.A."/>
            <person name="Wylensek D."/>
            <person name="Clavel T."/>
        </authorList>
    </citation>
    <scope>NUCLEOTIDE SEQUENCE [LARGE SCALE GENOMIC DNA]</scope>
    <source>
        <strain evidence="11 14">BSM-383-APC-22F</strain>
    </source>
</reference>
<evidence type="ECO:0000256" key="1">
    <source>
        <dbReference type="ARBA" id="ARBA00001055"/>
    </source>
</evidence>
<keyword evidence="6" id="KW-0444">Lipid biosynthesis</keyword>
<dbReference type="FunFam" id="3.10.129.10:FF:000001">
    <property type="entry name" value="3-hydroxyacyl-[acyl-carrier-protein] dehydratase FabZ"/>
    <property type="match status" value="1"/>
</dbReference>
<evidence type="ECO:0000256" key="10">
    <source>
        <dbReference type="ARBA" id="ARBA00025049"/>
    </source>
</evidence>
<comment type="subcellular location">
    <subcellularLocation>
        <location evidence="2">Cytoplasm</location>
    </subcellularLocation>
</comment>
<evidence type="ECO:0000313" key="11">
    <source>
        <dbReference type="EMBL" id="NME44449.1"/>
    </source>
</evidence>
<proteinExistence type="inferred from homology"/>
<dbReference type="EMBL" id="UHFX01000003">
    <property type="protein sequence ID" value="SUO04502.1"/>
    <property type="molecule type" value="Genomic_DNA"/>
</dbReference>
<comment type="function">
    <text evidence="10">Involved in unsaturated fatty acids biosynthesis. Catalyzes the dehydration of short chain beta-hydroxyacyl-ACPs and long chain saturated and unsaturated beta-hydroxyacyl-ACPs.</text>
</comment>
<dbReference type="Pfam" id="PF07977">
    <property type="entry name" value="FabA"/>
    <property type="match status" value="1"/>
</dbReference>
<dbReference type="CDD" id="cd01288">
    <property type="entry name" value="FabZ"/>
    <property type="match status" value="1"/>
</dbReference>
<dbReference type="InterPro" id="IPR010084">
    <property type="entry name" value="FabZ"/>
</dbReference>
<dbReference type="EMBL" id="JABAFR010000012">
    <property type="protein sequence ID" value="NME44449.1"/>
    <property type="molecule type" value="Genomic_DNA"/>
</dbReference>
<keyword evidence="8" id="KW-0443">Lipid metabolism</keyword>
<evidence type="ECO:0000313" key="13">
    <source>
        <dbReference type="Proteomes" id="UP000255523"/>
    </source>
</evidence>
<dbReference type="EC" id="4.2.1.59" evidence="4"/>
<dbReference type="InterPro" id="IPR029069">
    <property type="entry name" value="HotDog_dom_sf"/>
</dbReference>